<feature type="binding site" evidence="8">
    <location>
        <begin position="167"/>
        <end position="168"/>
    </location>
    <ligand>
        <name>ATP</name>
        <dbReference type="ChEBI" id="CHEBI:30616"/>
    </ligand>
</feature>
<dbReference type="UniPathway" id="UPA00098">
    <property type="reaction ID" value="UER00359"/>
</dbReference>
<reference evidence="10 11" key="1">
    <citation type="submission" date="2013-12" db="EMBL/GenBank/DDBJ databases">
        <authorList>
            <consortium name="DOE Joint Genome Institute"/>
            <person name="Smidt H."/>
            <person name="Huntemann M."/>
            <person name="Han J."/>
            <person name="Chen A."/>
            <person name="Kyrpides N."/>
            <person name="Mavromatis K."/>
            <person name="Markowitz V."/>
            <person name="Palaniappan K."/>
            <person name="Ivanova N."/>
            <person name="Schaumberg A."/>
            <person name="Pati A."/>
            <person name="Liolios K."/>
            <person name="Nordberg H.P."/>
            <person name="Cantor M.N."/>
            <person name="Hua S.X."/>
            <person name="Woyke T."/>
        </authorList>
    </citation>
    <scope>NUCLEOTIDE SEQUENCE [LARGE SCALE GENOMIC DNA]</scope>
    <source>
        <strain evidence="11">DSM 15288</strain>
    </source>
</reference>
<dbReference type="InterPro" id="IPR015947">
    <property type="entry name" value="PUA-like_sf"/>
</dbReference>
<dbReference type="InterPro" id="IPR002478">
    <property type="entry name" value="PUA"/>
</dbReference>
<evidence type="ECO:0000313" key="10">
    <source>
        <dbReference type="EMBL" id="AHF06619.1"/>
    </source>
</evidence>
<dbReference type="GO" id="GO:0055129">
    <property type="term" value="P:L-proline biosynthetic process"/>
    <property type="evidence" value="ECO:0007669"/>
    <property type="project" value="UniProtKB-UniRule"/>
</dbReference>
<dbReference type="SUPFAM" id="SSF88697">
    <property type="entry name" value="PUA domain-like"/>
    <property type="match status" value="1"/>
</dbReference>
<dbReference type="InterPro" id="IPR001048">
    <property type="entry name" value="Asp/Glu/Uridylate_kinase"/>
</dbReference>
<feature type="binding site" evidence="8">
    <location>
        <position position="48"/>
    </location>
    <ligand>
        <name>substrate</name>
    </ligand>
</feature>
<dbReference type="OrthoDB" id="9804434at2"/>
<dbReference type="GO" id="GO:0005524">
    <property type="term" value="F:ATP binding"/>
    <property type="evidence" value="ECO:0007669"/>
    <property type="project" value="UniProtKB-KW"/>
</dbReference>
<name>W0EBN8_9FIRM</name>
<dbReference type="InterPro" id="IPR036393">
    <property type="entry name" value="AceGlu_kinase-like_sf"/>
</dbReference>
<dbReference type="CDD" id="cd21157">
    <property type="entry name" value="PUA_G5K"/>
    <property type="match status" value="1"/>
</dbReference>
<feature type="binding site" evidence="8">
    <location>
        <begin position="208"/>
        <end position="214"/>
    </location>
    <ligand>
        <name>ATP</name>
        <dbReference type="ChEBI" id="CHEBI:30616"/>
    </ligand>
</feature>
<sequence length="367" mass="39283">MSRRIVIKIGSSSLNHPTGGLDDTAIENIVKVISEICTQGIECILVSSGAVAAGVGKLGLSSKPKDIAGKQAVASIGQGVLIEKYAQVLDNYDLVGAQVLLSRIDLADSSRYKNAQNTLEQLLKFKAIPIINENDTVAVEELCFGDNDRLSALVAGIVHADLLVIFTDVDGLYTSNPKTHPGARLIEKVEDITKVKGLAGGAGSKLGTGGMITKIKAAEIATRFGIGTYLVNSSRMKDLPAYFKGENLLGTYFVPTTHRLVGKKRWIAYGGLSEGSIIIDEGAVKALAKEGKSLLATGIIGVEGEWERKELIRIVNAKGMEIGRGLVELSSEEVICTQGKHSEEVLRLIPDLEGYEIVHRDNMTLMV</sequence>
<evidence type="ECO:0000256" key="5">
    <source>
        <dbReference type="ARBA" id="ARBA00022741"/>
    </source>
</evidence>
<evidence type="ECO:0000256" key="7">
    <source>
        <dbReference type="ARBA" id="ARBA00022840"/>
    </source>
</evidence>
<keyword evidence="7 8" id="KW-0067">ATP-binding</keyword>
<protein>
    <recommendedName>
        <fullName evidence="8">Glutamate 5-kinase</fullName>
        <ecNumber evidence="8">2.7.2.11</ecNumber>
    </recommendedName>
    <alternativeName>
        <fullName evidence="8">Gamma-glutamyl kinase</fullName>
        <shortName evidence="8">GK</shortName>
    </alternativeName>
</protein>
<evidence type="ECO:0000256" key="4">
    <source>
        <dbReference type="ARBA" id="ARBA00022679"/>
    </source>
</evidence>
<comment type="pathway">
    <text evidence="8">Amino-acid biosynthesis; L-proline biosynthesis; L-glutamate 5-semialdehyde from L-glutamate: step 1/2.</text>
</comment>
<dbReference type="NCBIfam" id="TIGR01027">
    <property type="entry name" value="proB"/>
    <property type="match status" value="1"/>
</dbReference>
<comment type="catalytic activity">
    <reaction evidence="8">
        <text>L-glutamate + ATP = L-glutamyl 5-phosphate + ADP</text>
        <dbReference type="Rhea" id="RHEA:14877"/>
        <dbReference type="ChEBI" id="CHEBI:29985"/>
        <dbReference type="ChEBI" id="CHEBI:30616"/>
        <dbReference type="ChEBI" id="CHEBI:58274"/>
        <dbReference type="ChEBI" id="CHEBI:456216"/>
        <dbReference type="EC" id="2.7.2.11"/>
    </reaction>
</comment>
<keyword evidence="5 8" id="KW-0547">Nucleotide-binding</keyword>
<feature type="binding site" evidence="8">
    <location>
        <position position="135"/>
    </location>
    <ligand>
        <name>substrate</name>
    </ligand>
</feature>
<dbReference type="InterPro" id="IPR005715">
    <property type="entry name" value="Glu_5kinase/COase_Synthase"/>
</dbReference>
<organism evidence="10 11">
    <name type="scientific">Desulfitobacterium metallireducens DSM 15288</name>
    <dbReference type="NCBI Taxonomy" id="871968"/>
    <lineage>
        <taxon>Bacteria</taxon>
        <taxon>Bacillati</taxon>
        <taxon>Bacillota</taxon>
        <taxon>Clostridia</taxon>
        <taxon>Eubacteriales</taxon>
        <taxon>Desulfitobacteriaceae</taxon>
        <taxon>Desulfitobacterium</taxon>
    </lineage>
</organism>
<dbReference type="Gene3D" id="2.30.130.10">
    <property type="entry name" value="PUA domain"/>
    <property type="match status" value="1"/>
</dbReference>
<evidence type="ECO:0000256" key="1">
    <source>
        <dbReference type="ARBA" id="ARBA00022490"/>
    </source>
</evidence>
<dbReference type="Pfam" id="PF01472">
    <property type="entry name" value="PUA"/>
    <property type="match status" value="1"/>
</dbReference>
<dbReference type="PANTHER" id="PTHR43654:SF1">
    <property type="entry name" value="ISOPENTENYL PHOSPHATE KINASE"/>
    <property type="match status" value="1"/>
</dbReference>
<keyword evidence="11" id="KW-1185">Reference proteome</keyword>
<dbReference type="GO" id="GO:0004349">
    <property type="term" value="F:glutamate 5-kinase activity"/>
    <property type="evidence" value="ECO:0007669"/>
    <property type="project" value="UniProtKB-UniRule"/>
</dbReference>
<dbReference type="CDD" id="cd04242">
    <property type="entry name" value="AAK_G5K_ProB"/>
    <property type="match status" value="1"/>
</dbReference>
<feature type="domain" description="PUA" evidence="9">
    <location>
        <begin position="275"/>
        <end position="358"/>
    </location>
</feature>
<evidence type="ECO:0000256" key="3">
    <source>
        <dbReference type="ARBA" id="ARBA00022650"/>
    </source>
</evidence>
<dbReference type="AlphaFoldDB" id="W0EBN8"/>
<dbReference type="FunFam" id="3.40.1160.10:FF:000018">
    <property type="entry name" value="Glutamate 5-kinase"/>
    <property type="match status" value="1"/>
</dbReference>
<proteinExistence type="inferred from homology"/>
<comment type="similarity">
    <text evidence="8">Belongs to the glutamate 5-kinase family.</text>
</comment>
<keyword evidence="3 8" id="KW-0641">Proline biosynthesis</keyword>
<accession>W0EBN8</accession>
<keyword evidence="6 8" id="KW-0418">Kinase</keyword>
<dbReference type="PRINTS" id="PR00474">
    <property type="entry name" value="GLU5KINASE"/>
</dbReference>
<feature type="binding site" evidence="8">
    <location>
        <position position="147"/>
    </location>
    <ligand>
        <name>substrate</name>
    </ligand>
</feature>
<dbReference type="eggNOG" id="COG0263">
    <property type="taxonomic scope" value="Bacteria"/>
</dbReference>
<keyword evidence="1 8" id="KW-0963">Cytoplasm</keyword>
<dbReference type="Gene3D" id="3.40.1160.10">
    <property type="entry name" value="Acetylglutamate kinase-like"/>
    <property type="match status" value="1"/>
</dbReference>
<dbReference type="Pfam" id="PF00696">
    <property type="entry name" value="AA_kinase"/>
    <property type="match status" value="1"/>
</dbReference>
<dbReference type="KEGG" id="dmt:DESME_05765"/>
<dbReference type="InterPro" id="IPR036974">
    <property type="entry name" value="PUA_sf"/>
</dbReference>
<dbReference type="GO" id="GO:0003723">
    <property type="term" value="F:RNA binding"/>
    <property type="evidence" value="ECO:0007669"/>
    <property type="project" value="InterPro"/>
</dbReference>
<comment type="subcellular location">
    <subcellularLocation>
        <location evidence="8">Cytoplasm</location>
    </subcellularLocation>
</comment>
<dbReference type="Proteomes" id="UP000010847">
    <property type="component" value="Chromosome"/>
</dbReference>
<evidence type="ECO:0000313" key="11">
    <source>
        <dbReference type="Proteomes" id="UP000010847"/>
    </source>
</evidence>
<dbReference type="GO" id="GO:0005829">
    <property type="term" value="C:cytosol"/>
    <property type="evidence" value="ECO:0007669"/>
    <property type="project" value="TreeGrafter"/>
</dbReference>
<dbReference type="PROSITE" id="PS50890">
    <property type="entry name" value="PUA"/>
    <property type="match status" value="1"/>
</dbReference>
<evidence type="ECO:0000256" key="2">
    <source>
        <dbReference type="ARBA" id="ARBA00022605"/>
    </source>
</evidence>
<dbReference type="HOGENOM" id="CLU_025400_2_0_9"/>
<comment type="function">
    <text evidence="8">Catalyzes the transfer of a phosphate group to glutamate to form L-glutamate 5-phosphate.</text>
</comment>
<dbReference type="HAMAP" id="MF_00456">
    <property type="entry name" value="ProB"/>
    <property type="match status" value="1"/>
</dbReference>
<dbReference type="InterPro" id="IPR019797">
    <property type="entry name" value="Glutamate_5-kinase_CS"/>
</dbReference>
<dbReference type="RefSeq" id="WP_006717804.1">
    <property type="nucleotide sequence ID" value="NZ_CP007032.1"/>
</dbReference>
<gene>
    <name evidence="8" type="primary">proB</name>
    <name evidence="10" type="ORF">DESME_05765</name>
</gene>
<dbReference type="EMBL" id="CP007032">
    <property type="protein sequence ID" value="AHF06619.1"/>
    <property type="molecule type" value="Genomic_DNA"/>
</dbReference>
<dbReference type="PIRSF" id="PIRSF000729">
    <property type="entry name" value="GK"/>
    <property type="match status" value="1"/>
</dbReference>
<dbReference type="InterPro" id="IPR041739">
    <property type="entry name" value="G5K_ProB"/>
</dbReference>
<dbReference type="InterPro" id="IPR011529">
    <property type="entry name" value="Glu_5kinase"/>
</dbReference>
<dbReference type="EC" id="2.7.2.11" evidence="8"/>
<dbReference type="SMART" id="SM00359">
    <property type="entry name" value="PUA"/>
    <property type="match status" value="1"/>
</dbReference>
<dbReference type="PROSITE" id="PS00902">
    <property type="entry name" value="GLUTAMATE_5_KINASE"/>
    <property type="match status" value="1"/>
</dbReference>
<dbReference type="InterPro" id="IPR001057">
    <property type="entry name" value="Glu/AcGlu_kinase"/>
</dbReference>
<keyword evidence="2 8" id="KW-0028">Amino-acid biosynthesis</keyword>
<dbReference type="STRING" id="871968.DESME_05765"/>
<evidence type="ECO:0000256" key="6">
    <source>
        <dbReference type="ARBA" id="ARBA00022777"/>
    </source>
</evidence>
<keyword evidence="4 8" id="KW-0808">Transferase</keyword>
<dbReference type="PANTHER" id="PTHR43654">
    <property type="entry name" value="GLUTAMATE 5-KINASE"/>
    <property type="match status" value="1"/>
</dbReference>
<dbReference type="SUPFAM" id="SSF53633">
    <property type="entry name" value="Carbamate kinase-like"/>
    <property type="match status" value="1"/>
</dbReference>
<evidence type="ECO:0000259" key="9">
    <source>
        <dbReference type="SMART" id="SM00359"/>
    </source>
</evidence>
<evidence type="ECO:0000256" key="8">
    <source>
        <dbReference type="HAMAP-Rule" id="MF_00456"/>
    </source>
</evidence>
<feature type="binding site" evidence="8">
    <location>
        <position position="8"/>
    </location>
    <ligand>
        <name>ATP</name>
        <dbReference type="ChEBI" id="CHEBI:30616"/>
    </ligand>
</feature>